<dbReference type="EMBL" id="CAMXCT030000903">
    <property type="protein sequence ID" value="CAL4771947.1"/>
    <property type="molecule type" value="Genomic_DNA"/>
</dbReference>
<dbReference type="Proteomes" id="UP001152797">
    <property type="component" value="Unassembled WGS sequence"/>
</dbReference>
<evidence type="ECO:0000256" key="6">
    <source>
        <dbReference type="ARBA" id="ARBA00023136"/>
    </source>
</evidence>
<keyword evidence="11" id="KW-1185">Reference proteome</keyword>
<dbReference type="InterPro" id="IPR039309">
    <property type="entry name" value="BT1"/>
</dbReference>
<comment type="caution">
    <text evidence="8">The sequence shown here is derived from an EMBL/GenBank/DDBJ whole genome shotgun (WGS) entry which is preliminary data.</text>
</comment>
<evidence type="ECO:0000313" key="8">
    <source>
        <dbReference type="EMBL" id="CAI3984635.1"/>
    </source>
</evidence>
<proteinExistence type="inferred from homology"/>
<reference evidence="9" key="2">
    <citation type="submission" date="2024-04" db="EMBL/GenBank/DDBJ databases">
        <authorList>
            <person name="Chen Y."/>
            <person name="Shah S."/>
            <person name="Dougan E. K."/>
            <person name="Thang M."/>
            <person name="Chan C."/>
        </authorList>
    </citation>
    <scope>NUCLEOTIDE SEQUENCE [LARGE SCALE GENOMIC DNA]</scope>
</reference>
<evidence type="ECO:0000313" key="9">
    <source>
        <dbReference type="EMBL" id="CAL1138010.1"/>
    </source>
</evidence>
<feature type="transmembrane region" description="Helical" evidence="7">
    <location>
        <begin position="90"/>
        <end position="113"/>
    </location>
</feature>
<organism evidence="8">
    <name type="scientific">Cladocopium goreaui</name>
    <dbReference type="NCBI Taxonomy" id="2562237"/>
    <lineage>
        <taxon>Eukaryota</taxon>
        <taxon>Sar</taxon>
        <taxon>Alveolata</taxon>
        <taxon>Dinophyceae</taxon>
        <taxon>Suessiales</taxon>
        <taxon>Symbiodiniaceae</taxon>
        <taxon>Cladocopium</taxon>
    </lineage>
</organism>
<evidence type="ECO:0000313" key="11">
    <source>
        <dbReference type="Proteomes" id="UP001152797"/>
    </source>
</evidence>
<comment type="subcellular location">
    <subcellularLocation>
        <location evidence="1">Membrane</location>
        <topology evidence="1">Multi-pass membrane protein</topology>
    </subcellularLocation>
</comment>
<protein>
    <submittedName>
        <fullName evidence="10">Folate-biopterin transporter family</fullName>
    </submittedName>
</protein>
<dbReference type="InterPro" id="IPR036259">
    <property type="entry name" value="MFS_trans_sf"/>
</dbReference>
<sequence length="148" mass="16344">MDVPRSTTTHIHSPATPRLPRFGTRNNVIADVAADGLMVEFAQREPEEKRGTIQTTIYLVRTLGMVFAVALVGIGMNGKEYQGTFDFSLTYSQVMLIFSLPAGAMVPISWFLVQDSPIQPGERKSFKMYCSQAWALITNKAKGARGQT</sequence>
<dbReference type="PANTHER" id="PTHR31585:SF5">
    <property type="entry name" value="RNA-BINDING S4 DOMAIN-CONTAINING PROTEIN"/>
    <property type="match status" value="1"/>
</dbReference>
<dbReference type="PANTHER" id="PTHR31585">
    <property type="entry name" value="FOLATE-BIOPTERIN TRANSPORTER 1, CHLOROPLASTIC"/>
    <property type="match status" value="1"/>
</dbReference>
<dbReference type="AlphaFoldDB" id="A0A9P1FS03"/>
<evidence type="ECO:0000256" key="7">
    <source>
        <dbReference type="SAM" id="Phobius"/>
    </source>
</evidence>
<feature type="transmembrane region" description="Helical" evidence="7">
    <location>
        <begin position="58"/>
        <end position="78"/>
    </location>
</feature>
<evidence type="ECO:0000256" key="4">
    <source>
        <dbReference type="ARBA" id="ARBA00022692"/>
    </source>
</evidence>
<dbReference type="SUPFAM" id="SSF103473">
    <property type="entry name" value="MFS general substrate transporter"/>
    <property type="match status" value="1"/>
</dbReference>
<evidence type="ECO:0000256" key="5">
    <source>
        <dbReference type="ARBA" id="ARBA00022989"/>
    </source>
</evidence>
<name>A0A9P1FS03_9DINO</name>
<keyword evidence="3" id="KW-0813">Transport</keyword>
<evidence type="ECO:0000256" key="1">
    <source>
        <dbReference type="ARBA" id="ARBA00004141"/>
    </source>
</evidence>
<evidence type="ECO:0000256" key="3">
    <source>
        <dbReference type="ARBA" id="ARBA00022448"/>
    </source>
</evidence>
<accession>A0A9P1FS03</accession>
<keyword evidence="5 7" id="KW-1133">Transmembrane helix</keyword>
<dbReference type="Gene3D" id="1.20.1250.20">
    <property type="entry name" value="MFS general substrate transporter like domains"/>
    <property type="match status" value="1"/>
</dbReference>
<dbReference type="EMBL" id="CAMXCT020000903">
    <property type="protein sequence ID" value="CAL1138010.1"/>
    <property type="molecule type" value="Genomic_DNA"/>
</dbReference>
<keyword evidence="6 7" id="KW-0472">Membrane</keyword>
<evidence type="ECO:0000256" key="2">
    <source>
        <dbReference type="ARBA" id="ARBA00007015"/>
    </source>
</evidence>
<gene>
    <name evidence="8" type="ORF">C1SCF055_LOCUS12160</name>
</gene>
<dbReference type="GO" id="GO:0016020">
    <property type="term" value="C:membrane"/>
    <property type="evidence" value="ECO:0007669"/>
    <property type="project" value="UniProtKB-SubCell"/>
</dbReference>
<reference evidence="8" key="1">
    <citation type="submission" date="2022-10" db="EMBL/GenBank/DDBJ databases">
        <authorList>
            <person name="Chen Y."/>
            <person name="Dougan E. K."/>
            <person name="Chan C."/>
            <person name="Rhodes N."/>
            <person name="Thang M."/>
        </authorList>
    </citation>
    <scope>NUCLEOTIDE SEQUENCE</scope>
</reference>
<dbReference type="EMBL" id="CAMXCT010000903">
    <property type="protein sequence ID" value="CAI3984635.1"/>
    <property type="molecule type" value="Genomic_DNA"/>
</dbReference>
<evidence type="ECO:0000313" key="10">
    <source>
        <dbReference type="EMBL" id="CAL4771947.1"/>
    </source>
</evidence>
<keyword evidence="4 7" id="KW-0812">Transmembrane</keyword>
<dbReference type="OrthoDB" id="417312at2759"/>
<comment type="similarity">
    <text evidence="2">Belongs to the major facilitator superfamily. Folate-biopterin transporter (TC 2.A.71) family.</text>
</comment>